<feature type="transmembrane region" description="Helical" evidence="7">
    <location>
        <begin position="207"/>
        <end position="225"/>
    </location>
</feature>
<keyword evidence="6" id="KW-0479">Metal-binding</keyword>
<keyword evidence="8" id="KW-0675">Receptor</keyword>
<keyword evidence="6" id="KW-0862">Zinc</keyword>
<feature type="binding site" evidence="6">
    <location>
        <position position="244"/>
    </location>
    <ligand>
        <name>Zn(2+)</name>
        <dbReference type="ChEBI" id="CHEBI:29105"/>
    </ligand>
</feature>
<dbReference type="OrthoDB" id="5585746at2759"/>
<feature type="transmembrane region" description="Helical" evidence="7">
    <location>
        <begin position="46"/>
        <end position="64"/>
    </location>
</feature>
<keyword evidence="9" id="KW-1185">Reference proteome</keyword>
<dbReference type="VEuPathDB" id="MicrosporidiaDB:DI09_1p350"/>
<reference evidence="8 9" key="1">
    <citation type="submission" date="2014-04" db="EMBL/GenBank/DDBJ databases">
        <title>A new species of microsporidia sheds light on the evolution of extreme parasitism.</title>
        <authorList>
            <person name="Haag K.L."/>
            <person name="James T.Y."/>
            <person name="Larsson R."/>
            <person name="Schaer T.M."/>
            <person name="Refardt D."/>
            <person name="Pombert J.-F."/>
            <person name="Ebert D."/>
        </authorList>
    </citation>
    <scope>NUCLEOTIDE SEQUENCE [LARGE SCALE GENOMIC DNA]</scope>
    <source>
        <strain evidence="8 9">UGP3</strain>
        <tissue evidence="8">Spores</tissue>
    </source>
</reference>
<dbReference type="InterPro" id="IPR004254">
    <property type="entry name" value="AdipoR/HlyIII-related"/>
</dbReference>
<proteinExistence type="inferred from homology"/>
<feature type="binding site" evidence="6">
    <location>
        <position position="97"/>
    </location>
    <ligand>
        <name>Zn(2+)</name>
        <dbReference type="ChEBI" id="CHEBI:29105"/>
    </ligand>
</feature>
<keyword evidence="3 7" id="KW-0812">Transmembrane</keyword>
<comment type="subcellular location">
    <subcellularLocation>
        <location evidence="1">Membrane</location>
        <topology evidence="1">Multi-pass membrane protein</topology>
    </subcellularLocation>
</comment>
<dbReference type="HOGENOM" id="CLU_023075_0_0_1"/>
<dbReference type="Pfam" id="PF03006">
    <property type="entry name" value="HlyIII"/>
    <property type="match status" value="1"/>
</dbReference>
<feature type="transmembrane region" description="Helical" evidence="7">
    <location>
        <begin position="245"/>
        <end position="261"/>
    </location>
</feature>
<dbReference type="AlphaFoldDB" id="A0A098VT75"/>
<evidence type="ECO:0000256" key="2">
    <source>
        <dbReference type="ARBA" id="ARBA00007018"/>
    </source>
</evidence>
<evidence type="ECO:0000256" key="3">
    <source>
        <dbReference type="ARBA" id="ARBA00022692"/>
    </source>
</evidence>
<feature type="binding site" evidence="6">
    <location>
        <position position="248"/>
    </location>
    <ligand>
        <name>Zn(2+)</name>
        <dbReference type="ChEBI" id="CHEBI:29105"/>
    </ligand>
</feature>
<evidence type="ECO:0000256" key="5">
    <source>
        <dbReference type="ARBA" id="ARBA00023136"/>
    </source>
</evidence>
<feature type="transmembrane region" description="Helical" evidence="7">
    <location>
        <begin position="176"/>
        <end position="195"/>
    </location>
</feature>
<comment type="similarity">
    <text evidence="2">Belongs to the ADIPOR family.</text>
</comment>
<dbReference type="GO" id="GO:0038023">
    <property type="term" value="F:signaling receptor activity"/>
    <property type="evidence" value="ECO:0007669"/>
    <property type="project" value="TreeGrafter"/>
</dbReference>
<evidence type="ECO:0000256" key="6">
    <source>
        <dbReference type="PIRSR" id="PIRSR604254-1"/>
    </source>
</evidence>
<evidence type="ECO:0000256" key="7">
    <source>
        <dbReference type="SAM" id="Phobius"/>
    </source>
</evidence>
<dbReference type="GO" id="GO:0016020">
    <property type="term" value="C:membrane"/>
    <property type="evidence" value="ECO:0007669"/>
    <property type="project" value="UniProtKB-SubCell"/>
</dbReference>
<dbReference type="PANTHER" id="PTHR20855:SF52">
    <property type="entry name" value="ADIPONECTIN RECEPTOR PROTEIN"/>
    <property type="match status" value="1"/>
</dbReference>
<evidence type="ECO:0000256" key="1">
    <source>
        <dbReference type="ARBA" id="ARBA00004141"/>
    </source>
</evidence>
<dbReference type="GO" id="GO:0006882">
    <property type="term" value="P:intracellular zinc ion homeostasis"/>
    <property type="evidence" value="ECO:0007669"/>
    <property type="project" value="TreeGrafter"/>
</dbReference>
<dbReference type="RefSeq" id="XP_013238612.1">
    <property type="nucleotide sequence ID" value="XM_013383158.1"/>
</dbReference>
<dbReference type="EMBL" id="JMKJ01000111">
    <property type="protein sequence ID" value="KGG52185.1"/>
    <property type="molecule type" value="Genomic_DNA"/>
</dbReference>
<dbReference type="GeneID" id="25258924"/>
<evidence type="ECO:0000313" key="8">
    <source>
        <dbReference type="EMBL" id="KGG52185.1"/>
    </source>
</evidence>
<organism evidence="8 9">
    <name type="scientific">Mitosporidium daphniae</name>
    <dbReference type="NCBI Taxonomy" id="1485682"/>
    <lineage>
        <taxon>Eukaryota</taxon>
        <taxon>Fungi</taxon>
        <taxon>Fungi incertae sedis</taxon>
        <taxon>Microsporidia</taxon>
        <taxon>Mitosporidium</taxon>
    </lineage>
</organism>
<evidence type="ECO:0000313" key="9">
    <source>
        <dbReference type="Proteomes" id="UP000029725"/>
    </source>
</evidence>
<sequence>MRYFHFHEVPSHLQDNLYILSGYRAHYNFSQCFKSIFAIHNETGNIWTHLIGALVFLVFLIVGYQNLPQHATSLDYAMVTIFLVSAIKCLLCSTIFHTFSCHSHSSVYDIVAILDYSGISLLILGSFVIYLNYALYCHNTLRWVYIALVTVLCLSGVVLPWFPFFRTNEFRVWRTLFFVGMGIAAGLISAHSIFLNGWTQWSDLVPAEYLLIEIVLYLAGAYVYVVRIPEAWFPGKLDHFFHSHQVWHVMVFLAAFFHYIASIRLMDSRLANDTCALYN</sequence>
<keyword evidence="5 7" id="KW-0472">Membrane</keyword>
<feature type="transmembrane region" description="Helical" evidence="7">
    <location>
        <begin position="116"/>
        <end position="136"/>
    </location>
</feature>
<comment type="caution">
    <text evidence="8">The sequence shown here is derived from an EMBL/GenBank/DDBJ whole genome shotgun (WGS) entry which is preliminary data.</text>
</comment>
<dbReference type="GO" id="GO:0046872">
    <property type="term" value="F:metal ion binding"/>
    <property type="evidence" value="ECO:0007669"/>
    <property type="project" value="UniProtKB-KW"/>
</dbReference>
<feature type="transmembrane region" description="Helical" evidence="7">
    <location>
        <begin position="143"/>
        <end position="164"/>
    </location>
</feature>
<name>A0A098VT75_9MICR</name>
<protein>
    <submittedName>
        <fullName evidence="8">Adiponectin receptor 1b</fullName>
    </submittedName>
</protein>
<feature type="transmembrane region" description="Helical" evidence="7">
    <location>
        <begin position="76"/>
        <end position="96"/>
    </location>
</feature>
<keyword evidence="4 7" id="KW-1133">Transmembrane helix</keyword>
<dbReference type="PANTHER" id="PTHR20855">
    <property type="entry name" value="ADIPOR/PROGESTIN RECEPTOR-RELATED"/>
    <property type="match status" value="1"/>
</dbReference>
<gene>
    <name evidence="8" type="ORF">DI09_1p350</name>
</gene>
<dbReference type="Proteomes" id="UP000029725">
    <property type="component" value="Unassembled WGS sequence"/>
</dbReference>
<accession>A0A098VT75</accession>
<evidence type="ECO:0000256" key="4">
    <source>
        <dbReference type="ARBA" id="ARBA00022989"/>
    </source>
</evidence>